<accession>A0AA40F923</accession>
<comment type="caution">
    <text evidence="2">The sequence shown here is derived from an EMBL/GenBank/DDBJ whole genome shotgun (WGS) entry which is preliminary data.</text>
</comment>
<evidence type="ECO:0000313" key="3">
    <source>
        <dbReference type="Proteomes" id="UP001172155"/>
    </source>
</evidence>
<keyword evidence="3" id="KW-1185">Reference proteome</keyword>
<sequence length="237" mass="25994">MAPDRMPLRTGPQASSSVMRRRALIGHSGVALSRRSVDVTSLAVLVVLRPLFRMFGFVLFSTVVDHSSEANRHPTRSQGLTTAGHVRSGSSMRVAEAKLCFVSVPVASAARGRGTVQGTRCCCGRDPHRTELRVDHPKLWQQSNLRTREPNHYHLFDHPHLPRFGTTCQASSRQSSLRGTMVGDDPRQLQHISLKLAEGWQKRHTTTPSVARGHSGQMPKCRSSGDAVSKTGGNFSV</sequence>
<evidence type="ECO:0000313" key="2">
    <source>
        <dbReference type="EMBL" id="KAK0753277.1"/>
    </source>
</evidence>
<dbReference type="EMBL" id="JAUKUD010000001">
    <property type="protein sequence ID" value="KAK0753277.1"/>
    <property type="molecule type" value="Genomic_DNA"/>
</dbReference>
<feature type="region of interest" description="Disordered" evidence="1">
    <location>
        <begin position="201"/>
        <end position="237"/>
    </location>
</feature>
<evidence type="ECO:0000256" key="1">
    <source>
        <dbReference type="SAM" id="MobiDB-lite"/>
    </source>
</evidence>
<gene>
    <name evidence="2" type="ORF">B0T18DRAFT_10512</name>
</gene>
<dbReference type="Proteomes" id="UP001172155">
    <property type="component" value="Unassembled WGS sequence"/>
</dbReference>
<proteinExistence type="predicted"/>
<name>A0AA40F923_9PEZI</name>
<reference evidence="2" key="1">
    <citation type="submission" date="2023-06" db="EMBL/GenBank/DDBJ databases">
        <title>Genome-scale phylogeny and comparative genomics of the fungal order Sordariales.</title>
        <authorList>
            <consortium name="Lawrence Berkeley National Laboratory"/>
            <person name="Hensen N."/>
            <person name="Bonometti L."/>
            <person name="Westerberg I."/>
            <person name="Brannstrom I.O."/>
            <person name="Guillou S."/>
            <person name="Cros-Aarteil S."/>
            <person name="Calhoun S."/>
            <person name="Haridas S."/>
            <person name="Kuo A."/>
            <person name="Mondo S."/>
            <person name="Pangilinan J."/>
            <person name="Riley R."/>
            <person name="LaButti K."/>
            <person name="Andreopoulos B."/>
            <person name="Lipzen A."/>
            <person name="Chen C."/>
            <person name="Yanf M."/>
            <person name="Daum C."/>
            <person name="Ng V."/>
            <person name="Clum A."/>
            <person name="Steindorff A."/>
            <person name="Ohm R."/>
            <person name="Martin F."/>
            <person name="Silar P."/>
            <person name="Natvig D."/>
            <person name="Lalanne C."/>
            <person name="Gautier V."/>
            <person name="Ament-velasquez S.L."/>
            <person name="Kruys A."/>
            <person name="Hutchinson M.I."/>
            <person name="Powell A.J."/>
            <person name="Barry K."/>
            <person name="Miller A.N."/>
            <person name="Grigoriev I.V."/>
            <person name="Debuchy R."/>
            <person name="Gladieux P."/>
            <person name="Thoren M.H."/>
            <person name="Johannesson H."/>
        </authorList>
    </citation>
    <scope>NUCLEOTIDE SEQUENCE</scope>
    <source>
        <strain evidence="2">SMH3187-1</strain>
    </source>
</reference>
<dbReference type="AlphaFoldDB" id="A0AA40F923"/>
<organism evidence="2 3">
    <name type="scientific">Schizothecium vesticola</name>
    <dbReference type="NCBI Taxonomy" id="314040"/>
    <lineage>
        <taxon>Eukaryota</taxon>
        <taxon>Fungi</taxon>
        <taxon>Dikarya</taxon>
        <taxon>Ascomycota</taxon>
        <taxon>Pezizomycotina</taxon>
        <taxon>Sordariomycetes</taxon>
        <taxon>Sordariomycetidae</taxon>
        <taxon>Sordariales</taxon>
        <taxon>Schizotheciaceae</taxon>
        <taxon>Schizothecium</taxon>
    </lineage>
</organism>
<protein>
    <submittedName>
        <fullName evidence="2">Uncharacterized protein</fullName>
    </submittedName>
</protein>